<evidence type="ECO:0000256" key="7">
    <source>
        <dbReference type="ARBA" id="ARBA00023049"/>
    </source>
</evidence>
<dbReference type="GO" id="GO:0006518">
    <property type="term" value="P:peptide metabolic process"/>
    <property type="evidence" value="ECO:0007669"/>
    <property type="project" value="TreeGrafter"/>
</dbReference>
<dbReference type="GO" id="GO:0005829">
    <property type="term" value="C:cytosol"/>
    <property type="evidence" value="ECO:0007669"/>
    <property type="project" value="UniProtKB-ARBA"/>
</dbReference>
<evidence type="ECO:0000259" key="11">
    <source>
        <dbReference type="Pfam" id="PF19310"/>
    </source>
</evidence>
<evidence type="ECO:0000256" key="9">
    <source>
        <dbReference type="ARBA" id="ARBA00026100"/>
    </source>
</evidence>
<evidence type="ECO:0000256" key="4">
    <source>
        <dbReference type="ARBA" id="ARBA00022723"/>
    </source>
</evidence>
<dbReference type="Gene3D" id="3.40.390.10">
    <property type="entry name" value="Collagenase (Catalytic Domain)"/>
    <property type="match status" value="1"/>
</dbReference>
<comment type="cofactor">
    <cofactor evidence="1">
        <name>Zn(2+)</name>
        <dbReference type="ChEBI" id="CHEBI:29105"/>
    </cofactor>
</comment>
<gene>
    <name evidence="12" type="ORF">MNBD_GAMMA07-1375</name>
</gene>
<evidence type="ECO:0000256" key="6">
    <source>
        <dbReference type="ARBA" id="ARBA00022833"/>
    </source>
</evidence>
<dbReference type="GO" id="GO:0046872">
    <property type="term" value="F:metal ion binding"/>
    <property type="evidence" value="ECO:0007669"/>
    <property type="project" value="UniProtKB-KW"/>
</dbReference>
<reference evidence="12" key="1">
    <citation type="submission" date="2018-06" db="EMBL/GenBank/DDBJ databases">
        <authorList>
            <person name="Zhirakovskaya E."/>
        </authorList>
    </citation>
    <scope>NUCLEOTIDE SEQUENCE</scope>
</reference>
<keyword evidence="4" id="KW-0479">Metal-binding</keyword>
<feature type="domain" description="Peptidase M3A/M3B catalytic" evidence="10">
    <location>
        <begin position="233"/>
        <end position="685"/>
    </location>
</feature>
<protein>
    <recommendedName>
        <fullName evidence="9">oligopeptidase A</fullName>
        <ecNumber evidence="9">3.4.24.70</ecNumber>
    </recommendedName>
</protein>
<dbReference type="EMBL" id="UOFF01000242">
    <property type="protein sequence ID" value="VAW56525.1"/>
    <property type="molecule type" value="Genomic_DNA"/>
</dbReference>
<dbReference type="InterPro" id="IPR024077">
    <property type="entry name" value="Neurolysin/TOP_dom2"/>
</dbReference>
<proteinExistence type="inferred from homology"/>
<evidence type="ECO:0000256" key="2">
    <source>
        <dbReference type="ARBA" id="ARBA00006040"/>
    </source>
</evidence>
<dbReference type="Gene3D" id="1.10.1370.10">
    <property type="entry name" value="Neurolysin, domain 3"/>
    <property type="match status" value="1"/>
</dbReference>
<dbReference type="GO" id="GO:0004222">
    <property type="term" value="F:metalloendopeptidase activity"/>
    <property type="evidence" value="ECO:0007669"/>
    <property type="project" value="UniProtKB-EC"/>
</dbReference>
<keyword evidence="6" id="KW-0862">Zinc</keyword>
<dbReference type="SUPFAM" id="SSF55486">
    <property type="entry name" value="Metalloproteases ('zincins'), catalytic domain"/>
    <property type="match status" value="1"/>
</dbReference>
<dbReference type="InterPro" id="IPR001567">
    <property type="entry name" value="Pept_M3A_M3B_dom"/>
</dbReference>
<dbReference type="PANTHER" id="PTHR11804:SF84">
    <property type="entry name" value="SACCHAROLYSIN"/>
    <property type="match status" value="1"/>
</dbReference>
<keyword evidence="7" id="KW-0482">Metalloprotease</keyword>
<dbReference type="InterPro" id="IPR045090">
    <property type="entry name" value="Pept_M3A_M3B"/>
</dbReference>
<dbReference type="Pfam" id="PF01432">
    <property type="entry name" value="Peptidase_M3"/>
    <property type="match status" value="1"/>
</dbReference>
<dbReference type="InterPro" id="IPR034005">
    <property type="entry name" value="M3A_DCP"/>
</dbReference>
<accession>A0A3B0WKX6</accession>
<dbReference type="EC" id="3.4.24.70" evidence="9"/>
<dbReference type="PANTHER" id="PTHR11804">
    <property type="entry name" value="PROTEASE M3 THIMET OLIGOPEPTIDASE-RELATED"/>
    <property type="match status" value="1"/>
</dbReference>
<comment type="similarity">
    <text evidence="2">Belongs to the peptidase M3 family.</text>
</comment>
<keyword evidence="5 12" id="KW-0378">Hydrolase</keyword>
<name>A0A3B0WKX6_9ZZZZ</name>
<organism evidence="12">
    <name type="scientific">hydrothermal vent metagenome</name>
    <dbReference type="NCBI Taxonomy" id="652676"/>
    <lineage>
        <taxon>unclassified sequences</taxon>
        <taxon>metagenomes</taxon>
        <taxon>ecological metagenomes</taxon>
    </lineage>
</organism>
<keyword evidence="3" id="KW-0645">Protease</keyword>
<dbReference type="Pfam" id="PF19310">
    <property type="entry name" value="TOP_N"/>
    <property type="match status" value="1"/>
</dbReference>
<evidence type="ECO:0000256" key="5">
    <source>
        <dbReference type="ARBA" id="ARBA00022801"/>
    </source>
</evidence>
<sequence>MIARFKRIKNMKNTLLDITGLPKFTQINVSEIEPTITKIIEDNKSKIHILLKNDLLDIHSLIPELENIDNVLSRAWSPISHLNSVMNTDDLREVHDNCLPKLSEYSTEQAQNINLYNVYKNIIEDKCFDTLDIEKRKIIENELLKFKLNGIALTDNKKKEFKHIKKELSSLKSKYEQNVMDATQAFKIHIEEKSQLLGLPDYVKDMAKQAAQEENLKGWVFTLDAPSYIAVMTFSSISDFRKEMYTAFTTRASDKGPNAGDFDNTKIINQILKARKDLANILEFENYAEISIADKMAEKTQDVLDFLNDLVNKSKSVAEKEYSDLEKFAKKELSIKDFQAWDIMYVSEKLKQKEYGISQEELKPYFPVPKVISGLFQIVNRLYGIKINEKKSIDVWHEDVKFYEITDSEGSLRGQFYLDLYARNKKRGGAWMDECIGRMKSGNNIQTPVAYLICNLTAPIRNKPALLNHNEVVTIFHEFGHGLQHMLTKVDSLFVSGINGVEWDAVELPSQFMENWCWEKEGLELISGHIDSGECLPDVLYKKLIKAKNFQSAMIMVRQLEFALFDFRLHMEFGTENFESVQMLLDQVREQVAVIIPPDFNQFQNSFSHIFAGGYAAGYYSYKWAEVLSADAFSKFEENGIFDDATGKEFLKCILETGGSEKAIDLFSRFRGREPNIDALLKHSGLV</sequence>
<comment type="catalytic activity">
    <reaction evidence="8">
        <text>Hydrolysis of oligopeptides, with broad specificity. Gly or Ala commonly occur as P1 or P1' residues, but more distant residues are also important, as is shown by the fact that Z-Gly-Pro-Gly-|-Gly-Pro-Ala is cleaved, but not Z-(Gly)(5).</text>
        <dbReference type="EC" id="3.4.24.70"/>
    </reaction>
</comment>
<evidence type="ECO:0000256" key="1">
    <source>
        <dbReference type="ARBA" id="ARBA00001947"/>
    </source>
</evidence>
<dbReference type="FunFam" id="3.40.390.10:FF:000009">
    <property type="entry name" value="Oligopeptidase A"/>
    <property type="match status" value="1"/>
</dbReference>
<evidence type="ECO:0000259" key="10">
    <source>
        <dbReference type="Pfam" id="PF01432"/>
    </source>
</evidence>
<dbReference type="GO" id="GO:0006508">
    <property type="term" value="P:proteolysis"/>
    <property type="evidence" value="ECO:0007669"/>
    <property type="project" value="UniProtKB-KW"/>
</dbReference>
<dbReference type="CDD" id="cd06456">
    <property type="entry name" value="M3A_DCP"/>
    <property type="match status" value="1"/>
</dbReference>
<dbReference type="AlphaFoldDB" id="A0A3B0WKX6"/>
<dbReference type="InterPro" id="IPR045666">
    <property type="entry name" value="OpdA_N"/>
</dbReference>
<evidence type="ECO:0000256" key="3">
    <source>
        <dbReference type="ARBA" id="ARBA00022670"/>
    </source>
</evidence>
<dbReference type="InterPro" id="IPR024079">
    <property type="entry name" value="MetalloPept_cat_dom_sf"/>
</dbReference>
<evidence type="ECO:0000256" key="8">
    <source>
        <dbReference type="ARBA" id="ARBA00024603"/>
    </source>
</evidence>
<feature type="domain" description="Oligopeptidase A N-terminal" evidence="11">
    <location>
        <begin position="37"/>
        <end position="158"/>
    </location>
</feature>
<evidence type="ECO:0000313" key="12">
    <source>
        <dbReference type="EMBL" id="VAW56525.1"/>
    </source>
</evidence>